<comment type="caution">
    <text evidence="2">The sequence shown here is derived from an EMBL/GenBank/DDBJ whole genome shotgun (WGS) entry which is preliminary data.</text>
</comment>
<keyword evidence="1" id="KW-0472">Membrane</keyword>
<name>A0ABS0LTJ1_9LACT</name>
<gene>
    <name evidence="2" type="ORF">HZY91_07155</name>
</gene>
<sequence>MNIRQKIKNQIRNKGFIFPMIIVFMFLSHLIMMGLLHLNTLNLQRLEQLNQYYQSEIQTDMSFANLADTLKIDPKSFIDQLKQDIQAYKDINLKDYHNHFKSFLEQENSNLQSGIMISTDNSKLYLVYECQVFIRLPNGQSLESFENKDIEINGILLANGNIQRNNLERSDSFLKNASTLLAEEGYELLDHAHGSRQYSWHPELVFQNFTFNTGQTNIESEGEHYKICTTTNDFARKKEIQKPIIYYLLYWQTKIYQDVSGTSILTTPAVYFIDKLLGFYIMCF</sequence>
<organism evidence="2 3">
    <name type="scientific">Facklamia lactis</name>
    <dbReference type="NCBI Taxonomy" id="2749967"/>
    <lineage>
        <taxon>Bacteria</taxon>
        <taxon>Bacillati</taxon>
        <taxon>Bacillota</taxon>
        <taxon>Bacilli</taxon>
        <taxon>Lactobacillales</taxon>
        <taxon>Aerococcaceae</taxon>
        <taxon>Facklamia</taxon>
    </lineage>
</organism>
<keyword evidence="1" id="KW-0812">Transmembrane</keyword>
<protein>
    <submittedName>
        <fullName evidence="2">Uncharacterized protein</fullName>
    </submittedName>
</protein>
<proteinExistence type="predicted"/>
<evidence type="ECO:0000313" key="3">
    <source>
        <dbReference type="Proteomes" id="UP000721415"/>
    </source>
</evidence>
<keyword evidence="3" id="KW-1185">Reference proteome</keyword>
<reference evidence="2 3" key="1">
    <citation type="submission" date="2020-07" db="EMBL/GenBank/DDBJ databases">
        <title>Facklamia lactis sp. nov., isolated from raw milk.</title>
        <authorList>
            <person name="Doll E.V."/>
            <person name="Huptas C."/>
            <person name="Staib L."/>
            <person name="Wenning M."/>
            <person name="Scherer S."/>
        </authorList>
    </citation>
    <scope>NUCLEOTIDE SEQUENCE [LARGE SCALE GENOMIC DNA]</scope>
    <source>
        <strain evidence="2 3">DSM 111018</strain>
    </source>
</reference>
<evidence type="ECO:0000313" key="2">
    <source>
        <dbReference type="EMBL" id="MBG9986671.1"/>
    </source>
</evidence>
<feature type="transmembrane region" description="Helical" evidence="1">
    <location>
        <begin position="16"/>
        <end position="38"/>
    </location>
</feature>
<keyword evidence="1" id="KW-1133">Transmembrane helix</keyword>
<dbReference type="RefSeq" id="WP_197115592.1">
    <property type="nucleotide sequence ID" value="NZ_JACBXQ010000004.1"/>
</dbReference>
<dbReference type="Proteomes" id="UP000721415">
    <property type="component" value="Unassembled WGS sequence"/>
</dbReference>
<evidence type="ECO:0000256" key="1">
    <source>
        <dbReference type="SAM" id="Phobius"/>
    </source>
</evidence>
<dbReference type="EMBL" id="JACBXQ010000004">
    <property type="protein sequence ID" value="MBG9986671.1"/>
    <property type="molecule type" value="Genomic_DNA"/>
</dbReference>
<accession>A0ABS0LTJ1</accession>